<name>A0A5C6S5G6_9BACT</name>
<dbReference type="Pfam" id="PF10504">
    <property type="entry name" value="DUF2452"/>
    <property type="match status" value="1"/>
</dbReference>
<sequence>MDKEKQARESIINPIDPDKIAASPHNLPYAHTVGGVEIRPIDKGKVKGRAVKAMYKQTDMQLGQIKKQIELLAEQAQKIQDRIVVSEQIYNAQMNFEPLIGFTYHLYERKGAEEYVLSMVSPEEWGPNPPYRFIATVEMLADHTWDVLRMHDEG</sequence>
<dbReference type="InterPro" id="IPR019534">
    <property type="entry name" value="DUF2452"/>
</dbReference>
<proteinExistence type="predicted"/>
<gene>
    <name evidence="1" type="ORF">FRY97_01960</name>
</gene>
<organism evidence="1 2">
    <name type="scientific">Phaeodactylibacter luteus</name>
    <dbReference type="NCBI Taxonomy" id="1564516"/>
    <lineage>
        <taxon>Bacteria</taxon>
        <taxon>Pseudomonadati</taxon>
        <taxon>Bacteroidota</taxon>
        <taxon>Saprospiria</taxon>
        <taxon>Saprospirales</taxon>
        <taxon>Haliscomenobacteraceae</taxon>
        <taxon>Phaeodactylibacter</taxon>
    </lineage>
</organism>
<protein>
    <submittedName>
        <fullName evidence="1">DUF2452 domain-containing protein</fullName>
    </submittedName>
</protein>
<dbReference type="EMBL" id="VOOR01000003">
    <property type="protein sequence ID" value="TXB68853.1"/>
    <property type="molecule type" value="Genomic_DNA"/>
</dbReference>
<comment type="caution">
    <text evidence="1">The sequence shown here is derived from an EMBL/GenBank/DDBJ whole genome shotgun (WGS) entry which is preliminary data.</text>
</comment>
<dbReference type="Proteomes" id="UP000321580">
    <property type="component" value="Unassembled WGS sequence"/>
</dbReference>
<evidence type="ECO:0000313" key="1">
    <source>
        <dbReference type="EMBL" id="TXB68853.1"/>
    </source>
</evidence>
<dbReference type="AlphaFoldDB" id="A0A5C6S5G6"/>
<evidence type="ECO:0000313" key="2">
    <source>
        <dbReference type="Proteomes" id="UP000321580"/>
    </source>
</evidence>
<dbReference type="RefSeq" id="WP_147165740.1">
    <property type="nucleotide sequence ID" value="NZ_VOOR01000003.1"/>
</dbReference>
<keyword evidence="2" id="KW-1185">Reference proteome</keyword>
<reference evidence="1 2" key="1">
    <citation type="submission" date="2019-08" db="EMBL/GenBank/DDBJ databases">
        <title>Genome of Phaeodactylibacter luteus.</title>
        <authorList>
            <person name="Bowman J.P."/>
        </authorList>
    </citation>
    <scope>NUCLEOTIDE SEQUENCE [LARGE SCALE GENOMIC DNA]</scope>
    <source>
        <strain evidence="1 2">KCTC 42180</strain>
    </source>
</reference>
<dbReference type="OrthoDB" id="662061at2"/>
<accession>A0A5C6S5G6</accession>